<comment type="caution">
    <text evidence="1">The sequence shown here is derived from an EMBL/GenBank/DDBJ whole genome shotgun (WGS) entry which is preliminary data.</text>
</comment>
<dbReference type="Proteomes" id="UP000251002">
    <property type="component" value="Unassembled WGS sequence"/>
</dbReference>
<accession>A0A365KK51</accession>
<organism evidence="1 2">
    <name type="scientific">Planococcus halotolerans</name>
    <dbReference type="NCBI Taxonomy" id="2233542"/>
    <lineage>
        <taxon>Bacteria</taxon>
        <taxon>Bacillati</taxon>
        <taxon>Bacillota</taxon>
        <taxon>Bacilli</taxon>
        <taxon>Bacillales</taxon>
        <taxon>Caryophanaceae</taxon>
        <taxon>Planococcus</taxon>
    </lineage>
</organism>
<proteinExistence type="predicted"/>
<reference evidence="1 2" key="1">
    <citation type="submission" date="2018-06" db="EMBL/GenBank/DDBJ databases">
        <title>The draft genome sequences of strains SCU63 and S1.</title>
        <authorList>
            <person name="Gan L."/>
        </authorList>
    </citation>
    <scope>NUCLEOTIDE SEQUENCE [LARGE SCALE GENOMIC DNA]</scope>
    <source>
        <strain evidence="1 2">SCU63</strain>
    </source>
</reference>
<dbReference type="Gene3D" id="3.30.2310.40">
    <property type="match status" value="1"/>
</dbReference>
<gene>
    <name evidence="1" type="ORF">DP120_17410</name>
</gene>
<keyword evidence="2" id="KW-1185">Reference proteome</keyword>
<dbReference type="RefSeq" id="WP_112224904.1">
    <property type="nucleotide sequence ID" value="NZ_QLZR01000010.1"/>
</dbReference>
<dbReference type="InterPro" id="IPR038493">
    <property type="entry name" value="MqsR_sf"/>
</dbReference>
<dbReference type="EMBL" id="QLZR01000010">
    <property type="protein sequence ID" value="RAZ73508.1"/>
    <property type="molecule type" value="Genomic_DNA"/>
</dbReference>
<sequence>MIEVSEIEDFLKKVRLFIEQGKIDFIKGQQEKYTLGVLGISFDDGFEMVKELTHENYYQGPTKDHKYPTQDVMEFGIEDIFPDLSYPHTSLYIKLTFRDRRDDLLMMSFHSAAKPITYPYGKDKLSPITE</sequence>
<evidence type="ECO:0000313" key="1">
    <source>
        <dbReference type="EMBL" id="RAZ73508.1"/>
    </source>
</evidence>
<name>A0A365KK51_9BACL</name>
<protein>
    <submittedName>
        <fullName evidence="1">Uncharacterized protein</fullName>
    </submittedName>
</protein>
<dbReference type="AlphaFoldDB" id="A0A365KK51"/>
<evidence type="ECO:0000313" key="2">
    <source>
        <dbReference type="Proteomes" id="UP000251002"/>
    </source>
</evidence>